<dbReference type="EMBL" id="JANHOG010001484">
    <property type="protein sequence ID" value="KAJ3536325.1"/>
    <property type="molecule type" value="Genomic_DNA"/>
</dbReference>
<protein>
    <submittedName>
        <fullName evidence="1">Uncharacterized protein</fullName>
    </submittedName>
</protein>
<keyword evidence="2" id="KW-1185">Reference proteome</keyword>
<comment type="caution">
    <text evidence="1">The sequence shown here is derived from an EMBL/GenBank/DDBJ whole genome shotgun (WGS) entry which is preliminary data.</text>
</comment>
<name>A0ACC1SC21_9APHY</name>
<reference evidence="1" key="1">
    <citation type="submission" date="2022-07" db="EMBL/GenBank/DDBJ databases">
        <title>Genome Sequence of Phlebia brevispora.</title>
        <authorList>
            <person name="Buettner E."/>
        </authorList>
    </citation>
    <scope>NUCLEOTIDE SEQUENCE</scope>
    <source>
        <strain evidence="1">MPL23</strain>
    </source>
</reference>
<sequence>MSTYEDAWGAIQGAHGNRGTHRRSPSPCATLSVLLKGNCARRKAINIMDHILDIIRCDGPTTLGFICGMVAASGTTLPTPCAIHIASSIPHDMDEDKPQGNAPNTHDHPDRSAHFQSCCEHFQKDPERYVQDVVEFLSQATLDTLSDSVKLPETIVYILPFLSTLQQGNNALYMRIMNRDFWRDEERPNDFRNDIKVMIMVLETINRLLFFSWGAFNKGTSSAVAFSSTQKVLVTEKEPISDFLRKLWFCRRTLVGSQQLMVVASNYCIALEFLYDGFPGTYSTSLISSFREYGALVLYLWSHRTQDRKAESLTVNMVSDRLLRVEQKHNLPGLSMWLPSLHILMNTHDDARDVIKMCAWNIKQDLVDRPLCQVLSLTLALMRECPQWQTYPDVHRPMARVMLNSLRAVQRQLCSGDEDSEYTTIVQWNFEFPILCKTFCAETILELDSDSRNLVHADVIALIARHSVQTVLDPGPNGRQGVLVGLLKNCQTIAEARNAGINRRVSMAPIQVAYKHARETCSALRRISVTDPAIRSRKVALLGAWSQYVRKLETYVPNLGGDHVPVVHAWETCASKACLCHGRVPHHRLRVCKGCWQVFYCNAKCQQL</sequence>
<dbReference type="Proteomes" id="UP001148662">
    <property type="component" value="Unassembled WGS sequence"/>
</dbReference>
<organism evidence="1 2">
    <name type="scientific">Phlebia brevispora</name>
    <dbReference type="NCBI Taxonomy" id="194682"/>
    <lineage>
        <taxon>Eukaryota</taxon>
        <taxon>Fungi</taxon>
        <taxon>Dikarya</taxon>
        <taxon>Basidiomycota</taxon>
        <taxon>Agaricomycotina</taxon>
        <taxon>Agaricomycetes</taxon>
        <taxon>Polyporales</taxon>
        <taxon>Meruliaceae</taxon>
        <taxon>Phlebia</taxon>
    </lineage>
</organism>
<proteinExistence type="predicted"/>
<accession>A0ACC1SC21</accession>
<evidence type="ECO:0000313" key="1">
    <source>
        <dbReference type="EMBL" id="KAJ3536325.1"/>
    </source>
</evidence>
<evidence type="ECO:0000313" key="2">
    <source>
        <dbReference type="Proteomes" id="UP001148662"/>
    </source>
</evidence>
<gene>
    <name evidence="1" type="ORF">NM688_g6853</name>
</gene>